<accession>D2QTF8</accession>
<keyword evidence="2" id="KW-1185">Reference proteome</keyword>
<dbReference type="KEGG" id="sli:Slin_6130"/>
<gene>
    <name evidence="1" type="ordered locus">Slin_6130</name>
</gene>
<name>D2QTF8_SPILD</name>
<proteinExistence type="predicted"/>
<evidence type="ECO:0000313" key="2">
    <source>
        <dbReference type="Proteomes" id="UP000002028"/>
    </source>
</evidence>
<sequence length="151" mass="16702">MKHYVYLFIVVASFMGLVSCSKNNDPAPPPVVVGRWELNRGIASSFPASLSINGAGIDLYYLNSEGSTLDIYSDNTFNENYRNFGVSDGEGTWDYTNNTLTLKYNGGSTDAYTYAKNKNIEELSQVTPLSYSFPISSTATASGKIQWVYRK</sequence>
<dbReference type="AlphaFoldDB" id="D2QTF8"/>
<evidence type="ECO:0008006" key="3">
    <source>
        <dbReference type="Google" id="ProtNLM"/>
    </source>
</evidence>
<protein>
    <recommendedName>
        <fullName evidence="3">Lipocalin-like domain-containing protein</fullName>
    </recommendedName>
</protein>
<dbReference type="Proteomes" id="UP000002028">
    <property type="component" value="Chromosome"/>
</dbReference>
<reference evidence="1 2" key="1">
    <citation type="journal article" date="2010" name="Stand. Genomic Sci.">
        <title>Complete genome sequence of Spirosoma linguale type strain (1).</title>
        <authorList>
            <person name="Lail K."/>
            <person name="Sikorski J."/>
            <person name="Saunders E."/>
            <person name="Lapidus A."/>
            <person name="Glavina Del Rio T."/>
            <person name="Copeland A."/>
            <person name="Tice H."/>
            <person name="Cheng J.-F."/>
            <person name="Lucas S."/>
            <person name="Nolan M."/>
            <person name="Bruce D."/>
            <person name="Goodwin L."/>
            <person name="Pitluck S."/>
            <person name="Ivanova N."/>
            <person name="Mavromatis K."/>
            <person name="Ovchinnikova G."/>
            <person name="Pati A."/>
            <person name="Chen A."/>
            <person name="Palaniappan K."/>
            <person name="Land M."/>
            <person name="Hauser L."/>
            <person name="Chang Y.-J."/>
            <person name="Jeffries C.D."/>
            <person name="Chain P."/>
            <person name="Brettin T."/>
            <person name="Detter J.C."/>
            <person name="Schuetze A."/>
            <person name="Rohde M."/>
            <person name="Tindall B.J."/>
            <person name="Goeker M."/>
            <person name="Bristow J."/>
            <person name="Eisen J.A."/>
            <person name="Markowitz V."/>
            <person name="Hugenholtz P."/>
            <person name="Kyrpides N.C."/>
            <person name="Klenk H.-P."/>
            <person name="Chen F."/>
        </authorList>
    </citation>
    <scope>NUCLEOTIDE SEQUENCE [LARGE SCALE GENOMIC DNA]</scope>
    <source>
        <strain evidence="2">ATCC 33905 / DSM 74 / LMG 10896 / Claus 1</strain>
    </source>
</reference>
<organism evidence="1 2">
    <name type="scientific">Spirosoma linguale (strain ATCC 33905 / DSM 74 / LMG 10896 / Claus 1)</name>
    <dbReference type="NCBI Taxonomy" id="504472"/>
    <lineage>
        <taxon>Bacteria</taxon>
        <taxon>Pseudomonadati</taxon>
        <taxon>Bacteroidota</taxon>
        <taxon>Cytophagia</taxon>
        <taxon>Cytophagales</taxon>
        <taxon>Cytophagaceae</taxon>
        <taxon>Spirosoma</taxon>
    </lineage>
</organism>
<dbReference type="HOGENOM" id="CLU_1730251_0_0_10"/>
<dbReference type="PROSITE" id="PS51257">
    <property type="entry name" value="PROKAR_LIPOPROTEIN"/>
    <property type="match status" value="1"/>
</dbReference>
<dbReference type="EMBL" id="CP001769">
    <property type="protein sequence ID" value="ADB42090.1"/>
    <property type="molecule type" value="Genomic_DNA"/>
</dbReference>
<evidence type="ECO:0000313" key="1">
    <source>
        <dbReference type="EMBL" id="ADB42090.1"/>
    </source>
</evidence>
<dbReference type="RefSeq" id="WP_012930578.1">
    <property type="nucleotide sequence ID" value="NC_013730.1"/>
</dbReference>